<protein>
    <submittedName>
        <fullName evidence="3">Uncharacterized protein</fullName>
    </submittedName>
</protein>
<evidence type="ECO:0000256" key="1">
    <source>
        <dbReference type="SAM" id="Coils"/>
    </source>
</evidence>
<organism evidence="3 4">
    <name type="scientific">Cladorrhinum samala</name>
    <dbReference type="NCBI Taxonomy" id="585594"/>
    <lineage>
        <taxon>Eukaryota</taxon>
        <taxon>Fungi</taxon>
        <taxon>Dikarya</taxon>
        <taxon>Ascomycota</taxon>
        <taxon>Pezizomycotina</taxon>
        <taxon>Sordariomycetes</taxon>
        <taxon>Sordariomycetidae</taxon>
        <taxon>Sordariales</taxon>
        <taxon>Podosporaceae</taxon>
        <taxon>Cladorrhinum</taxon>
    </lineage>
</organism>
<evidence type="ECO:0000313" key="3">
    <source>
        <dbReference type="EMBL" id="KAK4458347.1"/>
    </source>
</evidence>
<feature type="coiled-coil region" evidence="1">
    <location>
        <begin position="184"/>
        <end position="211"/>
    </location>
</feature>
<proteinExistence type="predicted"/>
<evidence type="ECO:0000313" key="4">
    <source>
        <dbReference type="Proteomes" id="UP001321749"/>
    </source>
</evidence>
<feature type="compositionally biased region" description="Basic and acidic residues" evidence="2">
    <location>
        <begin position="230"/>
        <end position="245"/>
    </location>
</feature>
<accession>A0AAV9HFY5</accession>
<sequence length="252" mass="28537">VLLPGSLAGPAGFFSLCINSQPGFSEKQFQDNPSEEKRTECYPMAANDDSLREEVDARARLIYALLSEEGDVTLTSRTGSDVDAEERFSRDSIDAHLGRINELLSDSHHDEPDDLALHEQAEPMTDPSVRADLDARIGRLNNLLTELENFRHRDETLDLQIQCGNLTEDNTHLETKIQEGLAREEIADGMIQNLRQEVDDLRLELANEKSKNWELTYKCRDLAERAWRIEQKDKGDDGGREDGQHPDNSAEY</sequence>
<dbReference type="AlphaFoldDB" id="A0AAV9HFY5"/>
<feature type="region of interest" description="Disordered" evidence="2">
    <location>
        <begin position="230"/>
        <end position="252"/>
    </location>
</feature>
<name>A0AAV9HFY5_9PEZI</name>
<gene>
    <name evidence="3" type="ORF">QBC42DRAFT_315047</name>
</gene>
<dbReference type="EMBL" id="MU865073">
    <property type="protein sequence ID" value="KAK4458347.1"/>
    <property type="molecule type" value="Genomic_DNA"/>
</dbReference>
<feature type="non-terminal residue" evidence="3">
    <location>
        <position position="1"/>
    </location>
</feature>
<reference evidence="3" key="1">
    <citation type="journal article" date="2023" name="Mol. Phylogenet. Evol.">
        <title>Genome-scale phylogeny and comparative genomics of the fungal order Sordariales.</title>
        <authorList>
            <person name="Hensen N."/>
            <person name="Bonometti L."/>
            <person name="Westerberg I."/>
            <person name="Brannstrom I.O."/>
            <person name="Guillou S."/>
            <person name="Cros-Aarteil S."/>
            <person name="Calhoun S."/>
            <person name="Haridas S."/>
            <person name="Kuo A."/>
            <person name="Mondo S."/>
            <person name="Pangilinan J."/>
            <person name="Riley R."/>
            <person name="LaButti K."/>
            <person name="Andreopoulos B."/>
            <person name="Lipzen A."/>
            <person name="Chen C."/>
            <person name="Yan M."/>
            <person name="Daum C."/>
            <person name="Ng V."/>
            <person name="Clum A."/>
            <person name="Steindorff A."/>
            <person name="Ohm R.A."/>
            <person name="Martin F."/>
            <person name="Silar P."/>
            <person name="Natvig D.O."/>
            <person name="Lalanne C."/>
            <person name="Gautier V."/>
            <person name="Ament-Velasquez S.L."/>
            <person name="Kruys A."/>
            <person name="Hutchinson M.I."/>
            <person name="Powell A.J."/>
            <person name="Barry K."/>
            <person name="Miller A.N."/>
            <person name="Grigoriev I.V."/>
            <person name="Debuchy R."/>
            <person name="Gladieux P."/>
            <person name="Hiltunen Thoren M."/>
            <person name="Johannesson H."/>
        </authorList>
    </citation>
    <scope>NUCLEOTIDE SEQUENCE</scope>
    <source>
        <strain evidence="3">PSN324</strain>
    </source>
</reference>
<comment type="caution">
    <text evidence="3">The sequence shown here is derived from an EMBL/GenBank/DDBJ whole genome shotgun (WGS) entry which is preliminary data.</text>
</comment>
<dbReference type="Proteomes" id="UP001321749">
    <property type="component" value="Unassembled WGS sequence"/>
</dbReference>
<keyword evidence="4" id="KW-1185">Reference proteome</keyword>
<keyword evidence="1" id="KW-0175">Coiled coil</keyword>
<reference evidence="3" key="2">
    <citation type="submission" date="2023-06" db="EMBL/GenBank/DDBJ databases">
        <authorList>
            <consortium name="Lawrence Berkeley National Laboratory"/>
            <person name="Mondo S.J."/>
            <person name="Hensen N."/>
            <person name="Bonometti L."/>
            <person name="Westerberg I."/>
            <person name="Brannstrom I.O."/>
            <person name="Guillou S."/>
            <person name="Cros-Aarteil S."/>
            <person name="Calhoun S."/>
            <person name="Haridas S."/>
            <person name="Kuo A."/>
            <person name="Pangilinan J."/>
            <person name="Riley R."/>
            <person name="Labutti K."/>
            <person name="Andreopoulos B."/>
            <person name="Lipzen A."/>
            <person name="Chen C."/>
            <person name="Yanf M."/>
            <person name="Daum C."/>
            <person name="Ng V."/>
            <person name="Clum A."/>
            <person name="Steindorff A."/>
            <person name="Ohm R."/>
            <person name="Martin F."/>
            <person name="Silar P."/>
            <person name="Natvig D."/>
            <person name="Lalanne C."/>
            <person name="Gautier V."/>
            <person name="Ament-Velasquez S.L."/>
            <person name="Kruys A."/>
            <person name="Hutchinson M.I."/>
            <person name="Powell A.J."/>
            <person name="Barry K."/>
            <person name="Miller A.N."/>
            <person name="Grigoriev I.V."/>
            <person name="Debuchy R."/>
            <person name="Gladieux P."/>
            <person name="Thoren M.H."/>
            <person name="Johannesson H."/>
        </authorList>
    </citation>
    <scope>NUCLEOTIDE SEQUENCE</scope>
    <source>
        <strain evidence="3">PSN324</strain>
    </source>
</reference>
<evidence type="ECO:0000256" key="2">
    <source>
        <dbReference type="SAM" id="MobiDB-lite"/>
    </source>
</evidence>